<protein>
    <submittedName>
        <fullName evidence="2">Uncharacterized protein</fullName>
    </submittedName>
</protein>
<sequence>MTDRQLRTPRTPTDSYLAAILDTLGEIRDRLPALAPAERPDGSVELREPAASAPAGGGEAPPPEPSGGGEGPGATAARRPARTSPAKTGAQTTRKRAPKKEAT</sequence>
<evidence type="ECO:0000313" key="2">
    <source>
        <dbReference type="EMBL" id="MFC5744823.1"/>
    </source>
</evidence>
<keyword evidence="3" id="KW-1185">Reference proteome</keyword>
<evidence type="ECO:0000313" key="3">
    <source>
        <dbReference type="Proteomes" id="UP001596074"/>
    </source>
</evidence>
<feature type="compositionally biased region" description="Low complexity" evidence="1">
    <location>
        <begin position="73"/>
        <end position="86"/>
    </location>
</feature>
<feature type="compositionally biased region" description="Basic and acidic residues" evidence="1">
    <location>
        <begin position="38"/>
        <end position="48"/>
    </location>
</feature>
<dbReference type="RefSeq" id="WP_378280322.1">
    <property type="nucleotide sequence ID" value="NZ_JBHSON010000004.1"/>
</dbReference>
<accession>A0ABW0ZR00</accession>
<reference evidence="3" key="1">
    <citation type="journal article" date="2019" name="Int. J. Syst. Evol. Microbiol.">
        <title>The Global Catalogue of Microorganisms (GCM) 10K type strain sequencing project: providing services to taxonomists for standard genome sequencing and annotation.</title>
        <authorList>
            <consortium name="The Broad Institute Genomics Platform"/>
            <consortium name="The Broad Institute Genome Sequencing Center for Infectious Disease"/>
            <person name="Wu L."/>
            <person name="Ma J."/>
        </authorList>
    </citation>
    <scope>NUCLEOTIDE SEQUENCE [LARGE SCALE GENOMIC DNA]</scope>
    <source>
        <strain evidence="3">KCTC 42087</strain>
    </source>
</reference>
<feature type="region of interest" description="Disordered" evidence="1">
    <location>
        <begin position="32"/>
        <end position="103"/>
    </location>
</feature>
<evidence type="ECO:0000256" key="1">
    <source>
        <dbReference type="SAM" id="MobiDB-lite"/>
    </source>
</evidence>
<gene>
    <name evidence="2" type="ORF">ACFPZN_04260</name>
</gene>
<feature type="compositionally biased region" description="Basic residues" evidence="1">
    <location>
        <begin position="93"/>
        <end position="103"/>
    </location>
</feature>
<proteinExistence type="predicted"/>
<organism evidence="2 3">
    <name type="scientific">Actinomadura rugatobispora</name>
    <dbReference type="NCBI Taxonomy" id="1994"/>
    <lineage>
        <taxon>Bacteria</taxon>
        <taxon>Bacillati</taxon>
        <taxon>Actinomycetota</taxon>
        <taxon>Actinomycetes</taxon>
        <taxon>Streptosporangiales</taxon>
        <taxon>Thermomonosporaceae</taxon>
        <taxon>Actinomadura</taxon>
    </lineage>
</organism>
<name>A0ABW0ZR00_9ACTN</name>
<dbReference type="EMBL" id="JBHSON010000004">
    <property type="protein sequence ID" value="MFC5744823.1"/>
    <property type="molecule type" value="Genomic_DNA"/>
</dbReference>
<comment type="caution">
    <text evidence="2">The sequence shown here is derived from an EMBL/GenBank/DDBJ whole genome shotgun (WGS) entry which is preliminary data.</text>
</comment>
<dbReference type="Proteomes" id="UP001596074">
    <property type="component" value="Unassembled WGS sequence"/>
</dbReference>